<comment type="similarity">
    <text evidence="1">Belongs to the AHA1 family.</text>
</comment>
<sequence>MKNFDWTSFTKRIAIRSSLAEIYGAWTTGINLEKWFLESVTFRDKQGKLFDHTKSVGSGISYDWFWFLDSTPMHGEILDANGTDFIQFTFEGPSIVDVRLSEFEDYVIVELRHHSIPQDDFSKEHIRLGCSNGWAFYLHNLKSIYEGGIDLRNKDEKLGVMINN</sequence>
<dbReference type="Pfam" id="PF08327">
    <property type="entry name" value="AHSA1"/>
    <property type="match status" value="1"/>
</dbReference>
<dbReference type="RefSeq" id="WP_090678727.1">
    <property type="nucleotide sequence ID" value="NZ_FORU01000006.1"/>
</dbReference>
<dbReference type="CDD" id="cd07814">
    <property type="entry name" value="SRPBCC_CalC_Aha1-like"/>
    <property type="match status" value="1"/>
</dbReference>
<dbReference type="OrthoDB" id="9800631at2"/>
<dbReference type="Gene3D" id="3.30.530.20">
    <property type="match status" value="1"/>
</dbReference>
<dbReference type="STRING" id="1150112.SAMN04487893_10689"/>
<dbReference type="EMBL" id="FORU01000006">
    <property type="protein sequence ID" value="SFJ36399.1"/>
    <property type="molecule type" value="Genomic_DNA"/>
</dbReference>
<accession>A0A1I3QSA1</accession>
<dbReference type="AlphaFoldDB" id="A0A1I3QSA1"/>
<evidence type="ECO:0000313" key="3">
    <source>
        <dbReference type="EMBL" id="SFJ36399.1"/>
    </source>
</evidence>
<protein>
    <submittedName>
        <fullName evidence="3">Activator of Hsp90 ATPase homolog 1-like protein</fullName>
    </submittedName>
</protein>
<evidence type="ECO:0000256" key="1">
    <source>
        <dbReference type="ARBA" id="ARBA00006817"/>
    </source>
</evidence>
<feature type="domain" description="Activator of Hsp90 ATPase homologue 1/2-like C-terminal" evidence="2">
    <location>
        <begin position="18"/>
        <end position="145"/>
    </location>
</feature>
<dbReference type="Proteomes" id="UP000243887">
    <property type="component" value="Unassembled WGS sequence"/>
</dbReference>
<evidence type="ECO:0000313" key="4">
    <source>
        <dbReference type="Proteomes" id="UP000243887"/>
    </source>
</evidence>
<reference evidence="4" key="1">
    <citation type="submission" date="2016-10" db="EMBL/GenBank/DDBJ databases">
        <authorList>
            <person name="Varghese N."/>
            <person name="Submissions S."/>
        </authorList>
    </citation>
    <scope>NUCLEOTIDE SEQUENCE [LARGE SCALE GENOMIC DNA]</scope>
    <source>
        <strain evidence="4">DSM 26542</strain>
    </source>
</reference>
<evidence type="ECO:0000259" key="2">
    <source>
        <dbReference type="Pfam" id="PF08327"/>
    </source>
</evidence>
<gene>
    <name evidence="3" type="ORF">SAMN04487893_10689</name>
</gene>
<dbReference type="InterPro" id="IPR023393">
    <property type="entry name" value="START-like_dom_sf"/>
</dbReference>
<name>A0A1I3QSA1_9FLAO</name>
<proteinExistence type="inferred from homology"/>
<keyword evidence="4" id="KW-1185">Reference proteome</keyword>
<dbReference type="InterPro" id="IPR013538">
    <property type="entry name" value="ASHA1/2-like_C"/>
</dbReference>
<dbReference type="SUPFAM" id="SSF55961">
    <property type="entry name" value="Bet v1-like"/>
    <property type="match status" value="1"/>
</dbReference>
<organism evidence="3 4">
    <name type="scientific">Myroides guanonis</name>
    <dbReference type="NCBI Taxonomy" id="1150112"/>
    <lineage>
        <taxon>Bacteria</taxon>
        <taxon>Pseudomonadati</taxon>
        <taxon>Bacteroidota</taxon>
        <taxon>Flavobacteriia</taxon>
        <taxon>Flavobacteriales</taxon>
        <taxon>Flavobacteriaceae</taxon>
        <taxon>Myroides</taxon>
    </lineage>
</organism>